<dbReference type="InterPro" id="IPR051797">
    <property type="entry name" value="TrmB-like"/>
</dbReference>
<dbReference type="Gene3D" id="1.10.10.10">
    <property type="entry name" value="Winged helix-like DNA-binding domain superfamily/Winged helix DNA-binding domain"/>
    <property type="match status" value="1"/>
</dbReference>
<protein>
    <recommendedName>
        <fullName evidence="1">Transcription regulator TrmB N-terminal domain-containing protein</fullName>
    </recommendedName>
</protein>
<evidence type="ECO:0000313" key="3">
    <source>
        <dbReference type="Proteomes" id="UP000231056"/>
    </source>
</evidence>
<dbReference type="InterPro" id="IPR036390">
    <property type="entry name" value="WH_DNA-bd_sf"/>
</dbReference>
<feature type="domain" description="Transcription regulator TrmB N-terminal" evidence="1">
    <location>
        <begin position="12"/>
        <end position="76"/>
    </location>
</feature>
<dbReference type="EMBL" id="PCVM01000055">
    <property type="protein sequence ID" value="PIQ73481.1"/>
    <property type="molecule type" value="Genomic_DNA"/>
</dbReference>
<accession>A0A2M6IU69</accession>
<evidence type="ECO:0000313" key="2">
    <source>
        <dbReference type="EMBL" id="PIQ73481.1"/>
    </source>
</evidence>
<comment type="caution">
    <text evidence="2">The sequence shown here is derived from an EMBL/GenBank/DDBJ whole genome shotgun (WGS) entry which is preliminary data.</text>
</comment>
<dbReference type="SUPFAM" id="SSF46785">
    <property type="entry name" value="Winged helix' DNA-binding domain"/>
    <property type="match status" value="1"/>
</dbReference>
<proteinExistence type="predicted"/>
<dbReference type="AlphaFoldDB" id="A0A2M6IU69"/>
<gene>
    <name evidence="2" type="ORF">COV58_02290</name>
</gene>
<dbReference type="PANTHER" id="PTHR34293:SF1">
    <property type="entry name" value="HTH-TYPE TRANSCRIPTIONAL REGULATOR TRMBL2"/>
    <property type="match status" value="1"/>
</dbReference>
<evidence type="ECO:0000259" key="1">
    <source>
        <dbReference type="Pfam" id="PF01978"/>
    </source>
</evidence>
<name>A0A2M6IU69_9BACT</name>
<sequence length="260" mass="30273">MPSQNTQINKFLDALGLNSREIEAYLSLLDNGIMTALELSRQSNIPRTTLYRVIESLKSKGVVEEVVEEYVAKVQAAPLSRLEYLVVDQKNKAEALATLFPQVSKIITNTKTVSQPDTKVLMYRGREGIRQMVWNVLDAKTEIVGYTSHQIDDFVGKRFMNRWREEFIDRKKLGRELVTENYYRSIGGKMNDVDWGKWESRFIHEQTLTIDHQYDIYNDIVAIYNWHEGEVFGVEIHNKKVSHLQRQIFEIVWGVAKTTR</sequence>
<reference evidence="2 3" key="1">
    <citation type="submission" date="2017-09" db="EMBL/GenBank/DDBJ databases">
        <title>Depth-based differentiation of microbial function through sediment-hosted aquifers and enrichment of novel symbionts in the deep terrestrial subsurface.</title>
        <authorList>
            <person name="Probst A.J."/>
            <person name="Ladd B."/>
            <person name="Jarett J.K."/>
            <person name="Geller-Mcgrath D.E."/>
            <person name="Sieber C.M."/>
            <person name="Emerson J.B."/>
            <person name="Anantharaman K."/>
            <person name="Thomas B.C."/>
            <person name="Malmstrom R."/>
            <person name="Stieglmeier M."/>
            <person name="Klingl A."/>
            <person name="Woyke T."/>
            <person name="Ryan C.M."/>
            <person name="Banfield J.F."/>
        </authorList>
    </citation>
    <scope>NUCLEOTIDE SEQUENCE [LARGE SCALE GENOMIC DNA]</scope>
    <source>
        <strain evidence="2">CG11_big_fil_rev_8_21_14_0_20_36_8</strain>
    </source>
</reference>
<dbReference type="PANTHER" id="PTHR34293">
    <property type="entry name" value="HTH-TYPE TRANSCRIPTIONAL REGULATOR TRMBL2"/>
    <property type="match status" value="1"/>
</dbReference>
<dbReference type="Proteomes" id="UP000231056">
    <property type="component" value="Unassembled WGS sequence"/>
</dbReference>
<dbReference type="InterPro" id="IPR002831">
    <property type="entry name" value="Tscrpt_reg_TrmB_N"/>
</dbReference>
<organism evidence="2 3">
    <name type="scientific">Candidatus Roizmanbacteria bacterium CG11_big_fil_rev_8_21_14_0_20_36_8</name>
    <dbReference type="NCBI Taxonomy" id="1974856"/>
    <lineage>
        <taxon>Bacteria</taxon>
        <taxon>Candidatus Roizmaniibacteriota</taxon>
    </lineage>
</organism>
<dbReference type="InterPro" id="IPR036388">
    <property type="entry name" value="WH-like_DNA-bd_sf"/>
</dbReference>
<dbReference type="Pfam" id="PF01978">
    <property type="entry name" value="TrmB"/>
    <property type="match status" value="1"/>
</dbReference>